<dbReference type="InterPro" id="IPR003838">
    <property type="entry name" value="ABC3_permease_C"/>
</dbReference>
<dbReference type="InterPro" id="IPR051447">
    <property type="entry name" value="Lipoprotein-release_system"/>
</dbReference>
<evidence type="ECO:0000259" key="9">
    <source>
        <dbReference type="Pfam" id="PF12704"/>
    </source>
</evidence>
<feature type="domain" description="ABC3 transporter permease C-terminal" evidence="8">
    <location>
        <begin position="277"/>
        <end position="406"/>
    </location>
</feature>
<name>A0ABT3SW26_9GAMM</name>
<dbReference type="EMBL" id="SHNP01000003">
    <property type="protein sequence ID" value="MCX2974130.1"/>
    <property type="molecule type" value="Genomic_DNA"/>
</dbReference>
<gene>
    <name evidence="10" type="ORF">EYC87_11110</name>
</gene>
<comment type="subcellular location">
    <subcellularLocation>
        <location evidence="1">Cell membrane</location>
        <topology evidence="1">Multi-pass membrane protein</topology>
    </subcellularLocation>
</comment>
<dbReference type="Pfam" id="PF12704">
    <property type="entry name" value="MacB_PCD"/>
    <property type="match status" value="1"/>
</dbReference>
<keyword evidence="3" id="KW-1003">Cell membrane</keyword>
<protein>
    <submittedName>
        <fullName evidence="10">ABC transporter permease</fullName>
    </submittedName>
</protein>
<keyword evidence="11" id="KW-1185">Reference proteome</keyword>
<dbReference type="InterPro" id="IPR025857">
    <property type="entry name" value="MacB_PCD"/>
</dbReference>
<proteinExistence type="inferred from homology"/>
<evidence type="ECO:0000256" key="1">
    <source>
        <dbReference type="ARBA" id="ARBA00004651"/>
    </source>
</evidence>
<accession>A0ABT3SW26</accession>
<dbReference type="RefSeq" id="WP_279252934.1">
    <property type="nucleotide sequence ID" value="NZ_SHNP01000003.1"/>
</dbReference>
<dbReference type="PANTHER" id="PTHR30489:SF0">
    <property type="entry name" value="LIPOPROTEIN-RELEASING SYSTEM TRANSMEMBRANE PROTEIN LOLE"/>
    <property type="match status" value="1"/>
</dbReference>
<feature type="transmembrane region" description="Helical" evidence="7">
    <location>
        <begin position="27"/>
        <end position="51"/>
    </location>
</feature>
<feature type="domain" description="MacB-like periplasmic core" evidence="9">
    <location>
        <begin position="26"/>
        <end position="233"/>
    </location>
</feature>
<evidence type="ECO:0000256" key="2">
    <source>
        <dbReference type="ARBA" id="ARBA00005236"/>
    </source>
</evidence>
<keyword evidence="4 7" id="KW-0812">Transmembrane</keyword>
<comment type="similarity">
    <text evidence="2">Belongs to the ABC-4 integral membrane protein family. LolC/E subfamily.</text>
</comment>
<evidence type="ECO:0000256" key="5">
    <source>
        <dbReference type="ARBA" id="ARBA00022989"/>
    </source>
</evidence>
<feature type="transmembrane region" description="Helical" evidence="7">
    <location>
        <begin position="276"/>
        <end position="299"/>
    </location>
</feature>
<dbReference type="Pfam" id="PF02687">
    <property type="entry name" value="FtsX"/>
    <property type="match status" value="1"/>
</dbReference>
<keyword evidence="6 7" id="KW-0472">Membrane</keyword>
<evidence type="ECO:0000256" key="4">
    <source>
        <dbReference type="ARBA" id="ARBA00022692"/>
    </source>
</evidence>
<feature type="transmembrane region" description="Helical" evidence="7">
    <location>
        <begin position="379"/>
        <end position="399"/>
    </location>
</feature>
<dbReference type="Proteomes" id="UP001143307">
    <property type="component" value="Unassembled WGS sequence"/>
</dbReference>
<evidence type="ECO:0000313" key="10">
    <source>
        <dbReference type="EMBL" id="MCX2974130.1"/>
    </source>
</evidence>
<feature type="transmembrane region" description="Helical" evidence="7">
    <location>
        <begin position="320"/>
        <end position="346"/>
    </location>
</feature>
<evidence type="ECO:0000256" key="6">
    <source>
        <dbReference type="ARBA" id="ARBA00023136"/>
    </source>
</evidence>
<sequence length="413" mass="45542">MADYQPAAGVLFTLAWRNLWRNHRRTLIMLIAIVIGVWAMILFSSLMAGMVDEMVRGGLRTLPGEVQIHHPDYRDDPSIANSIDAPQGALLERLNSPPVTGWAARIKVPAMISSERANRGIQLLGVDPAQEVSLGFDPTDIVEGRFLEGPDDKGLVIGRKLAERLETRLGKRVVIMSQDPDNNVADRGIRVVGIYQARLQATEELNVYGGLETLQKMLNVDNQVSEIAITGDDFRQVASWWPQIQQATDPELETVPWMELDGYLESMMKMQTSFNVIITVVIFLTLSFGLVNTLVMAVFERVREIGLMMALGMRPGWIMYQILLESIILLGLGLLLGNLLAVATILPLEDGIDISALAKGLEMAGMGSTLYPSLRLSDMVLSTVVVLVLGLLASLLPAWRASRYNPIQALART</sequence>
<dbReference type="PANTHER" id="PTHR30489">
    <property type="entry name" value="LIPOPROTEIN-RELEASING SYSTEM TRANSMEMBRANE PROTEIN LOLE"/>
    <property type="match status" value="1"/>
</dbReference>
<evidence type="ECO:0000313" key="11">
    <source>
        <dbReference type="Proteomes" id="UP001143307"/>
    </source>
</evidence>
<reference evidence="10" key="1">
    <citation type="submission" date="2019-02" db="EMBL/GenBank/DDBJ databases">
        <authorList>
            <person name="Li S.-H."/>
        </authorList>
    </citation>
    <scope>NUCLEOTIDE SEQUENCE</scope>
    <source>
        <strain evidence="10">IMCC8485</strain>
    </source>
</reference>
<organism evidence="10 11">
    <name type="scientific">Candidatus Seongchinamella marina</name>
    <dbReference type="NCBI Taxonomy" id="2518990"/>
    <lineage>
        <taxon>Bacteria</taxon>
        <taxon>Pseudomonadati</taxon>
        <taxon>Pseudomonadota</taxon>
        <taxon>Gammaproteobacteria</taxon>
        <taxon>Cellvibrionales</taxon>
        <taxon>Halieaceae</taxon>
        <taxon>Seongchinamella</taxon>
    </lineage>
</organism>
<evidence type="ECO:0000256" key="7">
    <source>
        <dbReference type="SAM" id="Phobius"/>
    </source>
</evidence>
<keyword evidence="5 7" id="KW-1133">Transmembrane helix</keyword>
<evidence type="ECO:0000259" key="8">
    <source>
        <dbReference type="Pfam" id="PF02687"/>
    </source>
</evidence>
<evidence type="ECO:0000256" key="3">
    <source>
        <dbReference type="ARBA" id="ARBA00022475"/>
    </source>
</evidence>
<comment type="caution">
    <text evidence="10">The sequence shown here is derived from an EMBL/GenBank/DDBJ whole genome shotgun (WGS) entry which is preliminary data.</text>
</comment>